<name>A0A2N5W3A6_9BASI</name>
<proteinExistence type="predicted"/>
<gene>
    <name evidence="2" type="ORF">PCANC_01646</name>
</gene>
<reference evidence="2 3" key="1">
    <citation type="submission" date="2017-11" db="EMBL/GenBank/DDBJ databases">
        <title>De novo assembly and phasing of dikaryotic genomes from two isolates of Puccinia coronata f. sp. avenae, the causal agent of oat crown rust.</title>
        <authorList>
            <person name="Miller M.E."/>
            <person name="Zhang Y."/>
            <person name="Omidvar V."/>
            <person name="Sperschneider J."/>
            <person name="Schwessinger B."/>
            <person name="Raley C."/>
            <person name="Palmer J.M."/>
            <person name="Garnica D."/>
            <person name="Upadhyaya N."/>
            <person name="Rathjen J."/>
            <person name="Taylor J.M."/>
            <person name="Park R.F."/>
            <person name="Dodds P.N."/>
            <person name="Hirsch C.D."/>
            <person name="Kianian S.F."/>
            <person name="Figueroa M."/>
        </authorList>
    </citation>
    <scope>NUCLEOTIDE SEQUENCE [LARGE SCALE GENOMIC DNA]</scope>
    <source>
        <strain evidence="2">12NC29</strain>
    </source>
</reference>
<sequence length="442" mass="51480">MMNNGRLMVVSIITLLYECFQDCSSRPLPGEDHPFLNSWSHYPPEVPESPLYYTYADNMPFESESVSPQFSYPVMPQLRDQYPSTSIGNVHGLNYNEDFINAYHQPSSSNTFSDHHPNLPRSHDMARQDWNPNQSELWPVVAQQMIHHQEMKNHGQIKHFASSAPDVYFAWISTLSFPSVKKLPGLIRDDWGLKAVRNRHFHLDAIPALVKNNVKRAEINLKSLFDEIDKRNKQFLMLFTPAIGKLNDFMEILRAHPNYQDMKNENASLLEWFSLQIESLTQLDDRHVLSPFQEMLLNYLKTDWSKFDLYKSRWQPVVRESQKDKASAQHATASLASAALTENAIHVLGNYYKLSNKTKFDKLFINDDEDFVETFIRMKYREYHGAGHTYKAENFAILSPLPWKEQDRFDRNLEVANILKEFTDIVRLKVVVGTKFVLTKPF</sequence>
<dbReference type="EMBL" id="PGCJ01000017">
    <property type="protein sequence ID" value="PLW56724.1"/>
    <property type="molecule type" value="Genomic_DNA"/>
</dbReference>
<keyword evidence="1" id="KW-0732">Signal</keyword>
<dbReference type="AlphaFoldDB" id="A0A2N5W3A6"/>
<feature type="chain" id="PRO_5014639679" evidence="1">
    <location>
        <begin position="26"/>
        <end position="442"/>
    </location>
</feature>
<evidence type="ECO:0000256" key="1">
    <source>
        <dbReference type="SAM" id="SignalP"/>
    </source>
</evidence>
<protein>
    <submittedName>
        <fullName evidence="2">Uncharacterized protein</fullName>
    </submittedName>
</protein>
<accession>A0A2N5W3A6</accession>
<dbReference type="Proteomes" id="UP000235388">
    <property type="component" value="Unassembled WGS sequence"/>
</dbReference>
<evidence type="ECO:0000313" key="2">
    <source>
        <dbReference type="EMBL" id="PLW56724.1"/>
    </source>
</evidence>
<organism evidence="2 3">
    <name type="scientific">Puccinia coronata f. sp. avenae</name>
    <dbReference type="NCBI Taxonomy" id="200324"/>
    <lineage>
        <taxon>Eukaryota</taxon>
        <taxon>Fungi</taxon>
        <taxon>Dikarya</taxon>
        <taxon>Basidiomycota</taxon>
        <taxon>Pucciniomycotina</taxon>
        <taxon>Pucciniomycetes</taxon>
        <taxon>Pucciniales</taxon>
        <taxon>Pucciniaceae</taxon>
        <taxon>Puccinia</taxon>
    </lineage>
</organism>
<comment type="caution">
    <text evidence="2">The sequence shown here is derived from an EMBL/GenBank/DDBJ whole genome shotgun (WGS) entry which is preliminary data.</text>
</comment>
<evidence type="ECO:0000313" key="3">
    <source>
        <dbReference type="Proteomes" id="UP000235388"/>
    </source>
</evidence>
<feature type="signal peptide" evidence="1">
    <location>
        <begin position="1"/>
        <end position="25"/>
    </location>
</feature>
<dbReference type="OrthoDB" id="2496180at2759"/>
<keyword evidence="3" id="KW-1185">Reference proteome</keyword>